<dbReference type="OrthoDB" id="3562345at2759"/>
<comment type="caution">
    <text evidence="1">The sequence shown here is derived from an EMBL/GenBank/DDBJ whole genome shotgun (WGS) entry which is preliminary data.</text>
</comment>
<accession>A0A9N9Q6B2</accession>
<evidence type="ECO:0000313" key="1">
    <source>
        <dbReference type="EMBL" id="CAG8981450.1"/>
    </source>
</evidence>
<organism evidence="1 2">
    <name type="scientific">Hymenoscyphus albidus</name>
    <dbReference type="NCBI Taxonomy" id="595503"/>
    <lineage>
        <taxon>Eukaryota</taxon>
        <taxon>Fungi</taxon>
        <taxon>Dikarya</taxon>
        <taxon>Ascomycota</taxon>
        <taxon>Pezizomycotina</taxon>
        <taxon>Leotiomycetes</taxon>
        <taxon>Helotiales</taxon>
        <taxon>Helotiaceae</taxon>
        <taxon>Hymenoscyphus</taxon>
    </lineage>
</organism>
<dbReference type="Proteomes" id="UP000701801">
    <property type="component" value="Unassembled WGS sequence"/>
</dbReference>
<evidence type="ECO:0008006" key="3">
    <source>
        <dbReference type="Google" id="ProtNLM"/>
    </source>
</evidence>
<dbReference type="AlphaFoldDB" id="A0A9N9Q6B2"/>
<evidence type="ECO:0000313" key="2">
    <source>
        <dbReference type="Proteomes" id="UP000701801"/>
    </source>
</evidence>
<name>A0A9N9Q6B2_9HELO</name>
<proteinExistence type="predicted"/>
<dbReference type="PANTHER" id="PTHR37535:SF2">
    <property type="entry name" value="FINGER DOMAIN PROTEIN, PUTATIVE (AFU_ORTHOLOGUE AFUA_6G09300)-RELATED"/>
    <property type="match status" value="1"/>
</dbReference>
<keyword evidence="2" id="KW-1185">Reference proteome</keyword>
<dbReference type="PANTHER" id="PTHR37535">
    <property type="entry name" value="FLUG DOMAIN PROTEIN"/>
    <property type="match status" value="1"/>
</dbReference>
<sequence length="776" mass="88390">MPIKTAIAPRRFPLVLITPSSSFIVPCISILQRHYEEGYQSSDDETRSIADTEADSLFDSCDDEPDVTKVSNLTSVAAEPVSDTEDDASPFEDEVRRPPEYYLAAAAKLDVRRLRSRRYSPNTQDRLDWVKEQHDCYCTFIRQDPFQCFNTVSAEFLHGFFSWVCYQRRGKGGRRRPGIKHTSSLGKFCKWYQLVYKCETGRKIDDMVQLQGQDVIRLVADEKDLANTKRESATMYVEDLAEFARVLLATREMTFEIGWLRIQLILFCQLAGITGNRPEALVNLRFRHFKFNLIRDPNGSRPRLFIELTAEYTKGYLGSKDANTFPIPEIIFDPTLVPSPHVFLLGMLFKIQAFKSPSIISPEKLYSLEVLDGTNEQPLPLKEELDDNFIFCQAVREAHGVRIAHKVQVTSDSVRYRMKIGGQITGFAAVTGPYKLRDGAAKALNESPDVSESLQNLILQHSSIDTFLKHYLDRRITADVAKIYRGMKPEKDLMRFACSMSRSIDPRRPCKLTTKHSTSVNRLPCIVKLIGRAKKFAEAPLDTQSNEKHQKACRRVTNEKQRQRRKLLVQIVDRFKKEQPVIDSERQLSGKVVHEETREALQRSDQMTPEQLLLIDSILNLPETTLEKEHQRRITAINAVTAYCGVEEGTPSRRVQIGQPANDMTVKPENLIALSSESILRKAVLSIKTDKRPTMCFLCVGNPNLTTRERVVSYANPGSLSRHFLRKHVKKLEKGNHVECRVCNISLKDRIALLIHAEKSHGTISRGPAEKLIRPA</sequence>
<dbReference type="EMBL" id="CAJVRM010000483">
    <property type="protein sequence ID" value="CAG8981450.1"/>
    <property type="molecule type" value="Genomic_DNA"/>
</dbReference>
<dbReference type="InterPro" id="IPR021842">
    <property type="entry name" value="DUF3435"/>
</dbReference>
<protein>
    <recommendedName>
        <fullName evidence="3">C2H2-type domain-containing protein</fullName>
    </recommendedName>
</protein>
<reference evidence="1" key="1">
    <citation type="submission" date="2021-07" db="EMBL/GenBank/DDBJ databases">
        <authorList>
            <person name="Durling M."/>
        </authorList>
    </citation>
    <scope>NUCLEOTIDE SEQUENCE</scope>
</reference>
<gene>
    <name evidence="1" type="ORF">HYALB_00013739</name>
</gene>
<dbReference type="Pfam" id="PF11917">
    <property type="entry name" value="DUF3435"/>
    <property type="match status" value="1"/>
</dbReference>